<organism evidence="2 3">
    <name type="scientific">Eubacterium ruminantium</name>
    <dbReference type="NCBI Taxonomy" id="42322"/>
    <lineage>
        <taxon>Bacteria</taxon>
        <taxon>Bacillati</taxon>
        <taxon>Bacillota</taxon>
        <taxon>Clostridia</taxon>
        <taxon>Eubacteriales</taxon>
        <taxon>Eubacteriaceae</taxon>
        <taxon>Eubacterium</taxon>
    </lineage>
</organism>
<feature type="transmembrane region" description="Helical" evidence="1">
    <location>
        <begin position="35"/>
        <end position="53"/>
    </location>
</feature>
<dbReference type="Proteomes" id="UP000189857">
    <property type="component" value="Unassembled WGS sequence"/>
</dbReference>
<proteinExistence type="predicted"/>
<accession>A0A1T4N6Y2</accession>
<evidence type="ECO:0000313" key="3">
    <source>
        <dbReference type="Proteomes" id="UP000189857"/>
    </source>
</evidence>
<evidence type="ECO:0000313" key="2">
    <source>
        <dbReference type="EMBL" id="SJZ74921.1"/>
    </source>
</evidence>
<sequence>MLIRWLIFLYAVCFLGGLALKILESLNINVWVARGGGMVVAAFAGFVFHKILFRDVKKKDKEESHS</sequence>
<evidence type="ECO:0000256" key="1">
    <source>
        <dbReference type="SAM" id="Phobius"/>
    </source>
</evidence>
<keyword evidence="3" id="KW-1185">Reference proteome</keyword>
<dbReference type="RefSeq" id="WP_078787340.1">
    <property type="nucleotide sequence ID" value="NZ_FMTO01000007.1"/>
</dbReference>
<name>A0A1T4N6Y2_9FIRM</name>
<keyword evidence="1" id="KW-1133">Transmembrane helix</keyword>
<dbReference type="AlphaFoldDB" id="A0A1T4N6Y2"/>
<dbReference type="EMBL" id="FUXA01000008">
    <property type="protein sequence ID" value="SJZ74921.1"/>
    <property type="molecule type" value="Genomic_DNA"/>
</dbReference>
<keyword evidence="1" id="KW-0812">Transmembrane</keyword>
<reference evidence="2 3" key="1">
    <citation type="submission" date="2017-02" db="EMBL/GenBank/DDBJ databases">
        <authorList>
            <person name="Peterson S.W."/>
        </authorList>
    </citation>
    <scope>NUCLEOTIDE SEQUENCE [LARGE SCALE GENOMIC DNA]</scope>
    <source>
        <strain evidence="2 3">ATCC 17233</strain>
    </source>
</reference>
<protein>
    <submittedName>
        <fullName evidence="2">Uncharacterized protein</fullName>
    </submittedName>
</protein>
<keyword evidence="1" id="KW-0472">Membrane</keyword>
<gene>
    <name evidence="2" type="ORF">SAMN02745110_01503</name>
</gene>